<keyword evidence="3 7" id="KW-1133">Transmembrane helix</keyword>
<feature type="compositionally biased region" description="Acidic residues" evidence="6">
    <location>
        <begin position="400"/>
        <end position="420"/>
    </location>
</feature>
<keyword evidence="4 7" id="KW-0472">Membrane</keyword>
<accession>A0AAE0XN35</accession>
<keyword evidence="2 7" id="KW-0812">Transmembrane</keyword>
<dbReference type="AlphaFoldDB" id="A0AAE0XN35"/>
<dbReference type="PROSITE" id="PS51870">
    <property type="entry name" value="APP_E2"/>
    <property type="match status" value="1"/>
</dbReference>
<comment type="similarity">
    <text evidence="5">Belongs to the APP family.</text>
</comment>
<dbReference type="SUPFAM" id="SSF109843">
    <property type="entry name" value="CAPPD, an extracellular domain of amyloid beta A4 protein"/>
    <property type="match status" value="1"/>
</dbReference>
<evidence type="ECO:0000313" key="9">
    <source>
        <dbReference type="EMBL" id="KAK3698267.1"/>
    </source>
</evidence>
<evidence type="ECO:0000256" key="4">
    <source>
        <dbReference type="ARBA" id="ARBA00023136"/>
    </source>
</evidence>
<feature type="compositionally biased region" description="Acidic residues" evidence="6">
    <location>
        <begin position="154"/>
        <end position="169"/>
    </location>
</feature>
<evidence type="ECO:0000259" key="8">
    <source>
        <dbReference type="PROSITE" id="PS51870"/>
    </source>
</evidence>
<dbReference type="InterPro" id="IPR036176">
    <property type="entry name" value="E2_sf"/>
</dbReference>
<name>A0AAE0XN35_9GAST</name>
<comment type="subcellular location">
    <subcellularLocation>
        <location evidence="1">Membrane</location>
        <topology evidence="1">Single-pass type I membrane protein</topology>
    </subcellularLocation>
</comment>
<feature type="region of interest" description="Disordered" evidence="6">
    <location>
        <begin position="396"/>
        <end position="465"/>
    </location>
</feature>
<feature type="domain" description="E2" evidence="8">
    <location>
        <begin position="172"/>
        <end position="375"/>
    </location>
</feature>
<dbReference type="GO" id="GO:0016020">
    <property type="term" value="C:membrane"/>
    <property type="evidence" value="ECO:0007669"/>
    <property type="project" value="UniProtKB-SubCell"/>
</dbReference>
<feature type="compositionally biased region" description="Acidic residues" evidence="6">
    <location>
        <begin position="427"/>
        <end position="453"/>
    </location>
</feature>
<dbReference type="GO" id="GO:0008201">
    <property type="term" value="F:heparin binding"/>
    <property type="evidence" value="ECO:0007669"/>
    <property type="project" value="UniProtKB-UniRule"/>
</dbReference>
<dbReference type="InterPro" id="IPR019543">
    <property type="entry name" value="APP_amyloid_C"/>
</dbReference>
<dbReference type="Pfam" id="PF10515">
    <property type="entry name" value="APP_amyloid"/>
    <property type="match status" value="1"/>
</dbReference>
<dbReference type="PANTHER" id="PTHR23103">
    <property type="entry name" value="ALZHEIMER'S DISEASE BETA-AMYLOID RELATED"/>
    <property type="match status" value="1"/>
</dbReference>
<dbReference type="GO" id="GO:0007409">
    <property type="term" value="P:axonogenesis"/>
    <property type="evidence" value="ECO:0007669"/>
    <property type="project" value="TreeGrafter"/>
</dbReference>
<evidence type="ECO:0000256" key="1">
    <source>
        <dbReference type="ARBA" id="ARBA00004479"/>
    </source>
</evidence>
<evidence type="ECO:0000256" key="6">
    <source>
        <dbReference type="SAM" id="MobiDB-lite"/>
    </source>
</evidence>
<dbReference type="Pfam" id="PF12925">
    <property type="entry name" value="APP_E2"/>
    <property type="match status" value="1"/>
</dbReference>
<dbReference type="InterPro" id="IPR024329">
    <property type="entry name" value="Amyloid_glyco_E2_domain"/>
</dbReference>
<organism evidence="9 10">
    <name type="scientific">Elysia crispata</name>
    <name type="common">lettuce slug</name>
    <dbReference type="NCBI Taxonomy" id="231223"/>
    <lineage>
        <taxon>Eukaryota</taxon>
        <taxon>Metazoa</taxon>
        <taxon>Spiralia</taxon>
        <taxon>Lophotrochozoa</taxon>
        <taxon>Mollusca</taxon>
        <taxon>Gastropoda</taxon>
        <taxon>Heterobranchia</taxon>
        <taxon>Euthyneura</taxon>
        <taxon>Panpulmonata</taxon>
        <taxon>Sacoglossa</taxon>
        <taxon>Placobranchoidea</taxon>
        <taxon>Plakobranchidae</taxon>
        <taxon>Elysia</taxon>
    </lineage>
</organism>
<dbReference type="InterPro" id="IPR011993">
    <property type="entry name" value="PH-like_dom_sf"/>
</dbReference>
<dbReference type="PRINTS" id="PR00203">
    <property type="entry name" value="AMYLOIDA4"/>
</dbReference>
<keyword evidence="10" id="KW-1185">Reference proteome</keyword>
<comment type="caution">
    <text evidence="9">The sequence shown here is derived from an EMBL/GenBank/DDBJ whole genome shotgun (WGS) entry which is preliminary data.</text>
</comment>
<gene>
    <name evidence="9" type="ORF">RRG08_026365</name>
</gene>
<dbReference type="EMBL" id="JAWDGP010007980">
    <property type="protein sequence ID" value="KAK3698267.1"/>
    <property type="molecule type" value="Genomic_DNA"/>
</dbReference>
<protein>
    <recommendedName>
        <fullName evidence="8">E2 domain-containing protein</fullName>
    </recommendedName>
</protein>
<dbReference type="Gene3D" id="1.20.120.770">
    <property type="entry name" value="Amyloid precursor protein, E2 domain"/>
    <property type="match status" value="1"/>
</dbReference>
<dbReference type="Proteomes" id="UP001283361">
    <property type="component" value="Unassembled WGS sequence"/>
</dbReference>
<feature type="region of interest" description="Disordered" evidence="6">
    <location>
        <begin position="117"/>
        <end position="169"/>
    </location>
</feature>
<feature type="transmembrane region" description="Helical" evidence="7">
    <location>
        <begin position="492"/>
        <end position="514"/>
    </location>
</feature>
<evidence type="ECO:0000256" key="5">
    <source>
        <dbReference type="PROSITE-ProRule" id="PRU01218"/>
    </source>
</evidence>
<reference evidence="9" key="1">
    <citation type="journal article" date="2023" name="G3 (Bethesda)">
        <title>A reference genome for the long-term kleptoplast-retaining sea slug Elysia crispata morphotype clarki.</title>
        <authorList>
            <person name="Eastman K.E."/>
            <person name="Pendleton A.L."/>
            <person name="Shaikh M.A."/>
            <person name="Suttiyut T."/>
            <person name="Ogas R."/>
            <person name="Tomko P."/>
            <person name="Gavelis G."/>
            <person name="Widhalm J.R."/>
            <person name="Wisecaver J.H."/>
        </authorList>
    </citation>
    <scope>NUCLEOTIDE SEQUENCE</scope>
    <source>
        <strain evidence="9">ECLA1</strain>
    </source>
</reference>
<feature type="compositionally biased region" description="Basic and acidic residues" evidence="6">
    <location>
        <begin position="454"/>
        <end position="465"/>
    </location>
</feature>
<evidence type="ECO:0000256" key="2">
    <source>
        <dbReference type="ARBA" id="ARBA00022692"/>
    </source>
</evidence>
<dbReference type="PANTHER" id="PTHR23103:SF15">
    <property type="entry name" value="AMYLOID-BETA-LIKE PROTEIN"/>
    <property type="match status" value="1"/>
</dbReference>
<evidence type="ECO:0000256" key="3">
    <source>
        <dbReference type="ARBA" id="ARBA00022989"/>
    </source>
</evidence>
<proteinExistence type="inferred from homology"/>
<evidence type="ECO:0000256" key="7">
    <source>
        <dbReference type="SAM" id="Phobius"/>
    </source>
</evidence>
<evidence type="ECO:0000313" key="10">
    <source>
        <dbReference type="Proteomes" id="UP001283361"/>
    </source>
</evidence>
<feature type="compositionally biased region" description="Basic and acidic residues" evidence="6">
    <location>
        <begin position="118"/>
        <end position="137"/>
    </location>
</feature>
<dbReference type="Gene3D" id="2.30.29.30">
    <property type="entry name" value="Pleckstrin-homology domain (PH domain)/Phosphotyrosine-binding domain (PTB)"/>
    <property type="match status" value="1"/>
</dbReference>
<sequence length="567" mass="65403">MLKGLWRVASCHSNKRGPLRLMEPVHGRGHKCHSQAGCDCVGRLVETTREKILVSLRAWSLFTLHSLLRRGMESFASSSYTSLKFPGKIAYVGCLGEYLEQWHMDGSLFSTRSNAETTRYHPPQENDKPDSWHKTSVEEGEESTASTSGGDSGAWEEDSQDDDDDDDFNEDEIDLYEAYLRDQRFPDKYDNEHKKFLVAKAWMKKDQQRKVTKLLQDWQEAREHVDEVRKTDPAAADRLSKEITERFQNLYSAYEEEHNSEREQLVALHLQRVQSLLNERKREAMDRYIEALDEGDEDEIVWALHAYIKAEEKDRIHTVNHYEHVRFTSAREASRIHPFIVNHLKLTEQRIDQALEMLTRYPEIEAHLKPEIEEFMGQFNAIAKSIRDVVIPEPVVDNESVSDADEDSDSTYDSDGDDDSFNLSSLDDSEDEDEDDEDEVDDSVLPDNDEDVREDEHDYERDPTYARRMSDTHNVKQGIHHKAVRNGQVGSVIGFALGGVSVFVIVVVAIVMVIRRRNNPQFVSHSYVEVDPAASPEERHVANMQMNGYENPTYMYFEQQPQNNPKA</sequence>
<dbReference type="InterPro" id="IPR008155">
    <property type="entry name" value="Amyloid_glyco"/>
</dbReference>
<dbReference type="GO" id="GO:0007417">
    <property type="term" value="P:central nervous system development"/>
    <property type="evidence" value="ECO:0007669"/>
    <property type="project" value="TreeGrafter"/>
</dbReference>